<evidence type="ECO:0000313" key="2">
    <source>
        <dbReference type="Proteomes" id="UP000694941"/>
    </source>
</evidence>
<reference evidence="3" key="1">
    <citation type="submission" date="2025-08" db="UniProtKB">
        <authorList>
            <consortium name="RefSeq"/>
        </authorList>
    </citation>
    <scope>IDENTIFICATION</scope>
    <source>
        <tissue evidence="3">Muscle</tissue>
    </source>
</reference>
<name>A0ABM1S6P2_LIMPO</name>
<dbReference type="RefSeq" id="XP_022239297.1">
    <property type="nucleotide sequence ID" value="XM_022383589.1"/>
</dbReference>
<sequence length="645" mass="73067">MKTVWFCFPNLRVHIVCQPRKFHVCSLVGSALEVLQKPKSCTKREYYKVMYGTIGSQYLQAGDIILKIGDRSTTKLTVREAEEFILMAGNSLDLLVRKKSSKIAYSAVSFPATPALRSTNLNSFYSFLNETSNSQRSSTLRSTPSATGSSGTYWTQQLPDAGEPQRGPRNWGQQCSNLSSLSLVSPEKNISIPLDPSSQNNFPLKNNYPNSSWPIPPSPQSSLLAPGTGRIHSWRDKQKALLLPETRGIQSWGDKQNIAKKDYETGVSRVIQRQVYRSDENIDRRYSNVPLQLRGSLNKDKNPFTYTPLGINLTEIKSTRLTNRIIKNQQDPVVAAWFKPQRGSRQFVQDEVPLPSVATRQPVLSATEKHPALTSLSYLVGSKVNPQTQKITIPSYNSPLGLLSTENTLNDYESQAEDTIRQLEWLLLANNNQDPRPYKSQEHNPMRTHGACHDIDFQDSRNFGQSHVLQRLIYTDDNKRNEESSIPTNLKEHEMRVSGVKRERIPSRAFQNFTRSTESESETTPSDDHYDNSEQFDKIAIEPRYKGGNIPSHAFKILQEMTGTSEGEGESLQTTFQPNRTYKTQDHEFEFQKPHVKPKPEVPASQLPSEPEPKKYTGGKIPSRSFRLLQTLTGENPGNNWVRRH</sequence>
<feature type="compositionally biased region" description="Polar residues" evidence="1">
    <location>
        <begin position="135"/>
        <end position="158"/>
    </location>
</feature>
<feature type="region of interest" description="Disordered" evidence="1">
    <location>
        <begin position="190"/>
        <end position="228"/>
    </location>
</feature>
<feature type="region of interest" description="Disordered" evidence="1">
    <location>
        <begin position="135"/>
        <end position="173"/>
    </location>
</feature>
<proteinExistence type="predicted"/>
<gene>
    <name evidence="3" type="primary">LOC106457600</name>
</gene>
<organism evidence="2 3">
    <name type="scientific">Limulus polyphemus</name>
    <name type="common">Atlantic horseshoe crab</name>
    <dbReference type="NCBI Taxonomy" id="6850"/>
    <lineage>
        <taxon>Eukaryota</taxon>
        <taxon>Metazoa</taxon>
        <taxon>Ecdysozoa</taxon>
        <taxon>Arthropoda</taxon>
        <taxon>Chelicerata</taxon>
        <taxon>Merostomata</taxon>
        <taxon>Xiphosura</taxon>
        <taxon>Limulidae</taxon>
        <taxon>Limulus</taxon>
    </lineage>
</organism>
<protein>
    <submittedName>
        <fullName evidence="3">Uncharacterized protein LOC106457600 isoform X1</fullName>
    </submittedName>
</protein>
<feature type="region of interest" description="Disordered" evidence="1">
    <location>
        <begin position="591"/>
        <end position="623"/>
    </location>
</feature>
<dbReference type="SUPFAM" id="SSF50156">
    <property type="entry name" value="PDZ domain-like"/>
    <property type="match status" value="1"/>
</dbReference>
<evidence type="ECO:0000313" key="3">
    <source>
        <dbReference type="RefSeq" id="XP_022239297.1"/>
    </source>
</evidence>
<dbReference type="GeneID" id="106457600"/>
<dbReference type="InterPro" id="IPR036034">
    <property type="entry name" value="PDZ_sf"/>
</dbReference>
<dbReference type="Gene3D" id="2.30.42.10">
    <property type="match status" value="1"/>
</dbReference>
<evidence type="ECO:0000256" key="1">
    <source>
        <dbReference type="SAM" id="MobiDB-lite"/>
    </source>
</evidence>
<feature type="region of interest" description="Disordered" evidence="1">
    <location>
        <begin position="507"/>
        <end position="533"/>
    </location>
</feature>
<keyword evidence="2" id="KW-1185">Reference proteome</keyword>
<feature type="compositionally biased region" description="Polar residues" evidence="1">
    <location>
        <begin position="196"/>
        <end position="208"/>
    </location>
</feature>
<dbReference type="Proteomes" id="UP000694941">
    <property type="component" value="Unplaced"/>
</dbReference>
<accession>A0ABM1S6P2</accession>